<protein>
    <recommendedName>
        <fullName evidence="3 10">Heme chaperone HemW</fullName>
    </recommendedName>
</protein>
<keyword evidence="9 10" id="KW-0143">Chaperone</keyword>
<dbReference type="GO" id="GO:0006779">
    <property type="term" value="P:porphyrin-containing compound biosynthetic process"/>
    <property type="evidence" value="ECO:0007669"/>
    <property type="project" value="InterPro"/>
</dbReference>
<gene>
    <name evidence="12" type="primary">hemN_1</name>
    <name evidence="12" type="ORF">ROA7023_01070</name>
</gene>
<dbReference type="GO" id="GO:0046872">
    <property type="term" value="F:metal ion binding"/>
    <property type="evidence" value="ECO:0007669"/>
    <property type="project" value="UniProtKB-UniRule"/>
</dbReference>
<dbReference type="NCBIfam" id="TIGR00539">
    <property type="entry name" value="hemN_rel"/>
    <property type="match status" value="1"/>
</dbReference>
<dbReference type="InterPro" id="IPR013785">
    <property type="entry name" value="Aldolase_TIM"/>
</dbReference>
<dbReference type="SFLD" id="SFLDF00288">
    <property type="entry name" value="HemN-like__clustered_with_nucl"/>
    <property type="match status" value="1"/>
</dbReference>
<keyword evidence="6 10" id="KW-0479">Metal-binding</keyword>
<evidence type="ECO:0000256" key="6">
    <source>
        <dbReference type="ARBA" id="ARBA00022723"/>
    </source>
</evidence>
<evidence type="ECO:0000256" key="4">
    <source>
        <dbReference type="ARBA" id="ARBA00022617"/>
    </source>
</evidence>
<dbReference type="CDD" id="cd01335">
    <property type="entry name" value="Radical_SAM"/>
    <property type="match status" value="1"/>
</dbReference>
<dbReference type="SFLD" id="SFLDF00562">
    <property type="entry name" value="HemN-like__clustered_with_heat"/>
    <property type="match status" value="1"/>
</dbReference>
<evidence type="ECO:0000256" key="9">
    <source>
        <dbReference type="ARBA" id="ARBA00023186"/>
    </source>
</evidence>
<keyword evidence="10" id="KW-0963">Cytoplasm</keyword>
<comment type="cofactor">
    <cofactor evidence="1">
        <name>[4Fe-4S] cluster</name>
        <dbReference type="ChEBI" id="CHEBI:49883"/>
    </cofactor>
</comment>
<reference evidence="12 13" key="1">
    <citation type="submission" date="2017-03" db="EMBL/GenBank/DDBJ databases">
        <authorList>
            <person name="Afonso C.L."/>
            <person name="Miller P.J."/>
            <person name="Scott M.A."/>
            <person name="Spackman E."/>
            <person name="Goraichik I."/>
            <person name="Dimitrov K.M."/>
            <person name="Suarez D.L."/>
            <person name="Swayne D.E."/>
        </authorList>
    </citation>
    <scope>NUCLEOTIDE SEQUENCE [LARGE SCALE GENOMIC DNA]</scope>
    <source>
        <strain evidence="12 13">CECT 7023</strain>
    </source>
</reference>
<keyword evidence="5 10" id="KW-0949">S-adenosyl-L-methionine</keyword>
<evidence type="ECO:0000313" key="12">
    <source>
        <dbReference type="EMBL" id="SLN30951.1"/>
    </source>
</evidence>
<dbReference type="EMBL" id="FWFZ01000004">
    <property type="protein sequence ID" value="SLN30951.1"/>
    <property type="molecule type" value="Genomic_DNA"/>
</dbReference>
<dbReference type="AlphaFoldDB" id="A0A1Y5S307"/>
<accession>A0A1Y5S307</accession>
<evidence type="ECO:0000256" key="5">
    <source>
        <dbReference type="ARBA" id="ARBA00022691"/>
    </source>
</evidence>
<dbReference type="Pfam" id="PF06969">
    <property type="entry name" value="HemN_C"/>
    <property type="match status" value="1"/>
</dbReference>
<evidence type="ECO:0000256" key="3">
    <source>
        <dbReference type="ARBA" id="ARBA00017228"/>
    </source>
</evidence>
<dbReference type="PROSITE" id="PS51918">
    <property type="entry name" value="RADICAL_SAM"/>
    <property type="match status" value="1"/>
</dbReference>
<keyword evidence="8 10" id="KW-0411">Iron-sulfur</keyword>
<sequence>MSLGALPEDLETGGFGLYVHWPFCQAKCPYCDFNSHVVGGVDQGRWARALTSEIVRYAQETGPRILRSIFFGGGTPSLMLPETVEAIVGAARQAWPAANDMEVTLEANPTSVEAGRFVGYRDAGVTRVSLGVQAMNDPDLRRLGRMHSAAEAIAAYELARKEFGRVSFDLIYARQDQTPEAWRSELGQALSLAVDHLSLYQLTIEEGTAFGDRYAAGKLRGLPDEDRSVALWEITQEQCEAAGMPGYEVSNHARNGAESLHNLIYWRYGDYVGVGPGAHGRLSVAGRKLATEAVRAPGAWIAQVEATGSGDSLRDPLSLEDQRTEALLMGLRLREGVSLPRLARLGWDAALAEPLIEEGWLLRRGDRLLITAQGWPVLNAVLRRLLSD</sequence>
<keyword evidence="10" id="KW-0004">4Fe-4S</keyword>
<keyword evidence="13" id="KW-1185">Reference proteome</keyword>
<dbReference type="InterPro" id="IPR010723">
    <property type="entry name" value="HemN_C"/>
</dbReference>
<dbReference type="GO" id="GO:0005737">
    <property type="term" value="C:cytoplasm"/>
    <property type="evidence" value="ECO:0007669"/>
    <property type="project" value="UniProtKB-SubCell"/>
</dbReference>
<evidence type="ECO:0000256" key="1">
    <source>
        <dbReference type="ARBA" id="ARBA00001966"/>
    </source>
</evidence>
<dbReference type="Pfam" id="PF04055">
    <property type="entry name" value="Radical_SAM"/>
    <property type="match status" value="1"/>
</dbReference>
<dbReference type="InterPro" id="IPR007197">
    <property type="entry name" value="rSAM"/>
</dbReference>
<dbReference type="SMART" id="SM00729">
    <property type="entry name" value="Elp3"/>
    <property type="match status" value="1"/>
</dbReference>
<keyword evidence="12" id="KW-0560">Oxidoreductase</keyword>
<dbReference type="Proteomes" id="UP000193900">
    <property type="component" value="Unassembled WGS sequence"/>
</dbReference>
<dbReference type="InterPro" id="IPR004559">
    <property type="entry name" value="HemW-like"/>
</dbReference>
<dbReference type="InterPro" id="IPR034505">
    <property type="entry name" value="Coproporphyrinogen-III_oxidase"/>
</dbReference>
<organism evidence="12 13">
    <name type="scientific">Roseisalinus antarcticus</name>
    <dbReference type="NCBI Taxonomy" id="254357"/>
    <lineage>
        <taxon>Bacteria</taxon>
        <taxon>Pseudomonadati</taxon>
        <taxon>Pseudomonadota</taxon>
        <taxon>Alphaproteobacteria</taxon>
        <taxon>Rhodobacterales</taxon>
        <taxon>Roseobacteraceae</taxon>
        <taxon>Roseisalinus</taxon>
    </lineage>
</organism>
<evidence type="ECO:0000256" key="10">
    <source>
        <dbReference type="RuleBase" id="RU364116"/>
    </source>
</evidence>
<keyword evidence="4 10" id="KW-0349">Heme</keyword>
<dbReference type="PANTHER" id="PTHR13932">
    <property type="entry name" value="COPROPORPHYRINIGEN III OXIDASE"/>
    <property type="match status" value="1"/>
</dbReference>
<keyword evidence="7 10" id="KW-0408">Iron</keyword>
<proteinExistence type="inferred from homology"/>
<dbReference type="RefSeq" id="WP_234992041.1">
    <property type="nucleotide sequence ID" value="NZ_FWFZ01000004.1"/>
</dbReference>
<evidence type="ECO:0000256" key="2">
    <source>
        <dbReference type="ARBA" id="ARBA00006100"/>
    </source>
</evidence>
<dbReference type="SFLD" id="SFLDG01065">
    <property type="entry name" value="anaerobic_coproporphyrinogen-I"/>
    <property type="match status" value="2"/>
</dbReference>
<evidence type="ECO:0000256" key="8">
    <source>
        <dbReference type="ARBA" id="ARBA00023014"/>
    </source>
</evidence>
<dbReference type="GO" id="GO:0051539">
    <property type="term" value="F:4 iron, 4 sulfur cluster binding"/>
    <property type="evidence" value="ECO:0007669"/>
    <property type="project" value="UniProtKB-UniRule"/>
</dbReference>
<dbReference type="SUPFAM" id="SSF102114">
    <property type="entry name" value="Radical SAM enzymes"/>
    <property type="match status" value="1"/>
</dbReference>
<dbReference type="InterPro" id="IPR058240">
    <property type="entry name" value="rSAM_sf"/>
</dbReference>
<name>A0A1Y5S307_9RHOB</name>
<dbReference type="GO" id="GO:0004109">
    <property type="term" value="F:coproporphyrinogen oxidase activity"/>
    <property type="evidence" value="ECO:0007669"/>
    <property type="project" value="InterPro"/>
</dbReference>
<evidence type="ECO:0000256" key="7">
    <source>
        <dbReference type="ARBA" id="ARBA00023004"/>
    </source>
</evidence>
<dbReference type="PANTHER" id="PTHR13932:SF5">
    <property type="entry name" value="RADICAL S-ADENOSYL METHIONINE DOMAIN-CONTAINING PROTEIN 1, MITOCHONDRIAL"/>
    <property type="match status" value="1"/>
</dbReference>
<dbReference type="SFLD" id="SFLDS00029">
    <property type="entry name" value="Radical_SAM"/>
    <property type="match status" value="2"/>
</dbReference>
<feature type="domain" description="Radical SAM core" evidence="11">
    <location>
        <begin position="9"/>
        <end position="245"/>
    </location>
</feature>
<dbReference type="Gene3D" id="3.20.20.70">
    <property type="entry name" value="Aldolase class I"/>
    <property type="match status" value="1"/>
</dbReference>
<comment type="similarity">
    <text evidence="2">Belongs to the anaerobic coproporphyrinogen-III oxidase family. HemW subfamily.</text>
</comment>
<evidence type="ECO:0000313" key="13">
    <source>
        <dbReference type="Proteomes" id="UP000193900"/>
    </source>
</evidence>
<evidence type="ECO:0000259" key="11">
    <source>
        <dbReference type="PROSITE" id="PS51918"/>
    </source>
</evidence>
<dbReference type="InterPro" id="IPR006638">
    <property type="entry name" value="Elp3/MiaA/NifB-like_rSAM"/>
</dbReference>
<comment type="function">
    <text evidence="10">Probably acts as a heme chaperone, transferring heme to an unknown acceptor. Binds one molecule of heme per monomer, possibly covalently. Binds 1 [4Fe-4S] cluster. The cluster is coordinated with 3 cysteines and an exchangeable S-adenosyl-L-methionine.</text>
</comment>
<comment type="subcellular location">
    <subcellularLocation>
        <location evidence="10">Cytoplasm</location>
    </subcellularLocation>
</comment>